<evidence type="ECO:0000256" key="1">
    <source>
        <dbReference type="ARBA" id="ARBA00005409"/>
    </source>
</evidence>
<keyword evidence="3" id="KW-1185">Reference proteome</keyword>
<evidence type="ECO:0000313" key="3">
    <source>
        <dbReference type="Proteomes" id="UP000554482"/>
    </source>
</evidence>
<organism evidence="2 3">
    <name type="scientific">Thalictrum thalictroides</name>
    <name type="common">Rue-anemone</name>
    <name type="synonym">Anemone thalictroides</name>
    <dbReference type="NCBI Taxonomy" id="46969"/>
    <lineage>
        <taxon>Eukaryota</taxon>
        <taxon>Viridiplantae</taxon>
        <taxon>Streptophyta</taxon>
        <taxon>Embryophyta</taxon>
        <taxon>Tracheophyta</taxon>
        <taxon>Spermatophyta</taxon>
        <taxon>Magnoliopsida</taxon>
        <taxon>Ranunculales</taxon>
        <taxon>Ranunculaceae</taxon>
        <taxon>Thalictroideae</taxon>
        <taxon>Thalictrum</taxon>
    </lineage>
</organism>
<comment type="similarity">
    <text evidence="1">In the N-terminal section; belongs to the glycosyltransferase 20 family.</text>
</comment>
<dbReference type="Proteomes" id="UP000554482">
    <property type="component" value="Unassembled WGS sequence"/>
</dbReference>
<dbReference type="SUPFAM" id="SSF56784">
    <property type="entry name" value="HAD-like"/>
    <property type="match status" value="1"/>
</dbReference>
<dbReference type="InterPro" id="IPR001830">
    <property type="entry name" value="Glyco_trans_20"/>
</dbReference>
<dbReference type="PANTHER" id="PTHR10788:SF113">
    <property type="entry name" value="TREHALOSE 6-PHOSPHATE PHOSPHATASE"/>
    <property type="match status" value="1"/>
</dbReference>
<dbReference type="InterPro" id="IPR023214">
    <property type="entry name" value="HAD_sf"/>
</dbReference>
<dbReference type="PANTHER" id="PTHR10788">
    <property type="entry name" value="TREHALOSE-6-PHOSPHATE SYNTHASE"/>
    <property type="match status" value="1"/>
</dbReference>
<gene>
    <name evidence="2" type="ORF">FRX31_012505</name>
</gene>
<dbReference type="AlphaFoldDB" id="A0A7J6WLQ4"/>
<dbReference type="Gene3D" id="3.40.50.1000">
    <property type="entry name" value="HAD superfamily/HAD-like"/>
    <property type="match status" value="1"/>
</dbReference>
<protein>
    <submittedName>
        <fullName evidence="2">Alpha,alpha-trehalose-phosphate synthase [UDP-forming]</fullName>
    </submittedName>
</protein>
<dbReference type="InterPro" id="IPR003337">
    <property type="entry name" value="Trehalose_PPase"/>
</dbReference>
<dbReference type="GO" id="GO:0005829">
    <property type="term" value="C:cytosol"/>
    <property type="evidence" value="ECO:0007669"/>
    <property type="project" value="TreeGrafter"/>
</dbReference>
<comment type="caution">
    <text evidence="2">The sequence shown here is derived from an EMBL/GenBank/DDBJ whole genome shotgun (WGS) entry which is preliminary data.</text>
</comment>
<reference evidence="2 3" key="1">
    <citation type="submission" date="2020-06" db="EMBL/GenBank/DDBJ databases">
        <title>Transcriptomic and genomic resources for Thalictrum thalictroides and T. hernandezii: Facilitating candidate gene discovery in an emerging model plant lineage.</title>
        <authorList>
            <person name="Arias T."/>
            <person name="Riano-Pachon D.M."/>
            <person name="Di Stilio V.S."/>
        </authorList>
    </citation>
    <scope>NUCLEOTIDE SEQUENCE [LARGE SCALE GENOMIC DNA]</scope>
    <source>
        <strain evidence="3">cv. WT478/WT964</strain>
        <tissue evidence="2">Leaves</tissue>
    </source>
</reference>
<dbReference type="OrthoDB" id="1712866at2759"/>
<dbReference type="InterPro" id="IPR036412">
    <property type="entry name" value="HAD-like_sf"/>
</dbReference>
<accession>A0A7J6WLQ4</accession>
<sequence>MERTCQDHFKRRCWGIGSGFGFRVVALDPNFSKFSIATIVSAYEKDKHKAILLDYDGTLMTQTSIDKTPSEQVISMLNTLCADKNNSAFIVSGRGMESLG</sequence>
<proteinExistence type="inferred from homology"/>
<name>A0A7J6WLQ4_THATH</name>
<dbReference type="GO" id="GO:0005992">
    <property type="term" value="P:trehalose biosynthetic process"/>
    <property type="evidence" value="ECO:0007669"/>
    <property type="project" value="InterPro"/>
</dbReference>
<dbReference type="GO" id="GO:0004805">
    <property type="term" value="F:trehalose-phosphatase activity"/>
    <property type="evidence" value="ECO:0007669"/>
    <property type="project" value="TreeGrafter"/>
</dbReference>
<dbReference type="EMBL" id="JABWDY010014039">
    <property type="protein sequence ID" value="KAF5197908.1"/>
    <property type="molecule type" value="Genomic_DNA"/>
</dbReference>
<dbReference type="Pfam" id="PF02358">
    <property type="entry name" value="Trehalose_PPase"/>
    <property type="match status" value="1"/>
</dbReference>
<evidence type="ECO:0000313" key="2">
    <source>
        <dbReference type="EMBL" id="KAF5197908.1"/>
    </source>
</evidence>
<feature type="non-terminal residue" evidence="2">
    <location>
        <position position="100"/>
    </location>
</feature>